<feature type="transmembrane region" description="Helical" evidence="1">
    <location>
        <begin position="164"/>
        <end position="186"/>
    </location>
</feature>
<dbReference type="Proteomes" id="UP000263377">
    <property type="component" value="Unassembled WGS sequence"/>
</dbReference>
<dbReference type="AlphaFoldDB" id="A0A372ZWA7"/>
<feature type="transmembrane region" description="Helical" evidence="1">
    <location>
        <begin position="69"/>
        <end position="88"/>
    </location>
</feature>
<keyword evidence="3" id="KW-1185">Reference proteome</keyword>
<feature type="transmembrane region" description="Helical" evidence="1">
    <location>
        <begin position="313"/>
        <end position="335"/>
    </location>
</feature>
<name>A0A372ZWA7_9ACTN</name>
<feature type="transmembrane region" description="Helical" evidence="1">
    <location>
        <begin position="119"/>
        <end position="135"/>
    </location>
</feature>
<accession>A0A372ZWA7</accession>
<keyword evidence="1" id="KW-1133">Transmembrane helix</keyword>
<keyword evidence="1" id="KW-0472">Membrane</keyword>
<dbReference type="EMBL" id="QVIG01000001">
    <property type="protein sequence ID" value="RGD59794.1"/>
    <property type="molecule type" value="Genomic_DNA"/>
</dbReference>
<evidence type="ECO:0000313" key="2">
    <source>
        <dbReference type="EMBL" id="RGD59794.1"/>
    </source>
</evidence>
<sequence>MLAGGSATEIPVGVVIPGGYPLLISPALRLADDPTTAYHLVMGVNAAVNALVFPLAHVALRRLGLDRRLSYAFAAATALLPPVVFYSQFALTDAVLPVLVLAWLLCLHGWLADGPPRRRTWHAVGAGASAGYAMAVHDRGGVVVALTAAVLLGSLLLRRAPWRATAAGLAALGLGVLGAELLSAWLHARFTVPDSDVGGSLWKGLTDPGTAVQTLARAAGQIWYFTVSTWGVGGLAVVACLCAVFDRRRPPALRTTGGVLVALLFGTAVASAAALPLDGRVDDWVYARYTSYLVPAAFVAGVAVLARYGRRALVRTAAVAAGLVLLLAGVVALAAGERLRTSMFIPWTLPDVSFLAADWGRIDLPRTCAAVLVLLGAAVLVRRAGGRRVLGALGVSLALFAAFATTTITAQVARPHAEGREGLATGFTRAAGITADDNVVFAWDVDWSLRAAQTFEVYRGRVWSRDPRWQPVPAEANVMVLPLPGEGRPPEAYWPGHPADWYVERFDARQNWAVWHRR</sequence>
<feature type="transmembrane region" description="Helical" evidence="1">
    <location>
        <begin position="257"/>
        <end position="277"/>
    </location>
</feature>
<evidence type="ECO:0000256" key="1">
    <source>
        <dbReference type="SAM" id="Phobius"/>
    </source>
</evidence>
<keyword evidence="1" id="KW-0812">Transmembrane</keyword>
<proteinExistence type="predicted"/>
<reference evidence="2 3" key="1">
    <citation type="submission" date="2018-08" db="EMBL/GenBank/DDBJ databases">
        <title>Diversity &amp; Physiological Properties of Lignin-Decomposing Actinobacteria from Soil.</title>
        <authorList>
            <person name="Roh S.G."/>
            <person name="Kim S.B."/>
        </authorList>
    </citation>
    <scope>NUCLEOTIDE SEQUENCE [LARGE SCALE GENOMIC DNA]</scope>
    <source>
        <strain evidence="2 3">MMS17-GH009</strain>
    </source>
</reference>
<feature type="transmembrane region" description="Helical" evidence="1">
    <location>
        <begin position="289"/>
        <end position="306"/>
    </location>
</feature>
<feature type="transmembrane region" description="Helical" evidence="1">
    <location>
        <begin position="389"/>
        <end position="410"/>
    </location>
</feature>
<feature type="transmembrane region" description="Helical" evidence="1">
    <location>
        <begin position="141"/>
        <end position="157"/>
    </location>
</feature>
<feature type="transmembrane region" description="Helical" evidence="1">
    <location>
        <begin position="94"/>
        <end position="112"/>
    </location>
</feature>
<comment type="caution">
    <text evidence="2">The sequence shown here is derived from an EMBL/GenBank/DDBJ whole genome shotgun (WGS) entry which is preliminary data.</text>
</comment>
<feature type="transmembrane region" description="Helical" evidence="1">
    <location>
        <begin position="222"/>
        <end position="245"/>
    </location>
</feature>
<organism evidence="2 3">
    <name type="scientific">Kitasatospora xanthocidica</name>
    <dbReference type="NCBI Taxonomy" id="83382"/>
    <lineage>
        <taxon>Bacteria</taxon>
        <taxon>Bacillati</taxon>
        <taxon>Actinomycetota</taxon>
        <taxon>Actinomycetes</taxon>
        <taxon>Kitasatosporales</taxon>
        <taxon>Streptomycetaceae</taxon>
        <taxon>Kitasatospora</taxon>
    </lineage>
</organism>
<feature type="transmembrane region" description="Helical" evidence="1">
    <location>
        <begin position="37"/>
        <end position="57"/>
    </location>
</feature>
<gene>
    <name evidence="2" type="ORF">DR950_20200</name>
</gene>
<evidence type="ECO:0008006" key="4">
    <source>
        <dbReference type="Google" id="ProtNLM"/>
    </source>
</evidence>
<feature type="transmembrane region" description="Helical" evidence="1">
    <location>
        <begin position="364"/>
        <end position="382"/>
    </location>
</feature>
<protein>
    <recommendedName>
        <fullName evidence="4">Phospholipid carrier-dependent glycosyltransferase</fullName>
    </recommendedName>
</protein>
<evidence type="ECO:0000313" key="3">
    <source>
        <dbReference type="Proteomes" id="UP000263377"/>
    </source>
</evidence>